<evidence type="ECO:0000256" key="1">
    <source>
        <dbReference type="SAM" id="MobiDB-lite"/>
    </source>
</evidence>
<dbReference type="AlphaFoldDB" id="A0A2G8JEI5"/>
<feature type="region of interest" description="Disordered" evidence="1">
    <location>
        <begin position="306"/>
        <end position="327"/>
    </location>
</feature>
<reference evidence="3 4" key="1">
    <citation type="journal article" date="2017" name="PLoS Biol.">
        <title>The sea cucumber genome provides insights into morphological evolution and visceral regeneration.</title>
        <authorList>
            <person name="Zhang X."/>
            <person name="Sun L."/>
            <person name="Yuan J."/>
            <person name="Sun Y."/>
            <person name="Gao Y."/>
            <person name="Zhang L."/>
            <person name="Li S."/>
            <person name="Dai H."/>
            <person name="Hamel J.F."/>
            <person name="Liu C."/>
            <person name="Yu Y."/>
            <person name="Liu S."/>
            <person name="Lin W."/>
            <person name="Guo K."/>
            <person name="Jin S."/>
            <person name="Xu P."/>
            <person name="Storey K.B."/>
            <person name="Huan P."/>
            <person name="Zhang T."/>
            <person name="Zhou Y."/>
            <person name="Zhang J."/>
            <person name="Lin C."/>
            <person name="Li X."/>
            <person name="Xing L."/>
            <person name="Huo D."/>
            <person name="Sun M."/>
            <person name="Wang L."/>
            <person name="Mercier A."/>
            <person name="Li F."/>
            <person name="Yang H."/>
            <person name="Xiang J."/>
        </authorList>
    </citation>
    <scope>NUCLEOTIDE SEQUENCE [LARGE SCALE GENOMIC DNA]</scope>
    <source>
        <strain evidence="3">Shaxun</strain>
        <tissue evidence="3">Muscle</tissue>
    </source>
</reference>
<dbReference type="Proteomes" id="UP000230750">
    <property type="component" value="Unassembled WGS sequence"/>
</dbReference>
<organism evidence="3 4">
    <name type="scientific">Stichopus japonicus</name>
    <name type="common">Sea cucumber</name>
    <dbReference type="NCBI Taxonomy" id="307972"/>
    <lineage>
        <taxon>Eukaryota</taxon>
        <taxon>Metazoa</taxon>
        <taxon>Echinodermata</taxon>
        <taxon>Eleutherozoa</taxon>
        <taxon>Echinozoa</taxon>
        <taxon>Holothuroidea</taxon>
        <taxon>Aspidochirotacea</taxon>
        <taxon>Aspidochirotida</taxon>
        <taxon>Stichopodidae</taxon>
        <taxon>Apostichopus</taxon>
    </lineage>
</organism>
<gene>
    <name evidence="3" type="ORF">BSL78_29029</name>
</gene>
<comment type="caution">
    <text evidence="3">The sequence shown here is derived from an EMBL/GenBank/DDBJ whole genome shotgun (WGS) entry which is preliminary data.</text>
</comment>
<dbReference type="InterPro" id="IPR007111">
    <property type="entry name" value="NACHT_NTPase"/>
</dbReference>
<feature type="domain" description="NACHT" evidence="2">
    <location>
        <begin position="3"/>
        <end position="128"/>
    </location>
</feature>
<evidence type="ECO:0000313" key="4">
    <source>
        <dbReference type="Proteomes" id="UP000230750"/>
    </source>
</evidence>
<dbReference type="Gene3D" id="3.40.50.300">
    <property type="entry name" value="P-loop containing nucleotide triphosphate hydrolases"/>
    <property type="match status" value="1"/>
</dbReference>
<evidence type="ECO:0000313" key="3">
    <source>
        <dbReference type="EMBL" id="PIK34160.1"/>
    </source>
</evidence>
<dbReference type="EMBL" id="MRZV01002266">
    <property type="protein sequence ID" value="PIK34160.1"/>
    <property type="molecule type" value="Genomic_DNA"/>
</dbReference>
<dbReference type="PANTHER" id="PTHR46312:SF2">
    <property type="entry name" value="NUCLEOTIDE-BINDING OLIGOMERIZATION DOMAIN-CONTAINING PROTEIN 2-LIKE"/>
    <property type="match status" value="1"/>
</dbReference>
<protein>
    <recommendedName>
        <fullName evidence="2">NACHT domain-containing protein</fullName>
    </recommendedName>
</protein>
<proteinExistence type="predicted"/>
<accession>A0A2G8JEI5</accession>
<dbReference type="Pfam" id="PF05729">
    <property type="entry name" value="NACHT"/>
    <property type="match status" value="1"/>
</dbReference>
<keyword evidence="4" id="KW-1185">Reference proteome</keyword>
<evidence type="ECO:0000259" key="2">
    <source>
        <dbReference type="Pfam" id="PF05729"/>
    </source>
</evidence>
<dbReference type="SUPFAM" id="SSF52540">
    <property type="entry name" value="P-loop containing nucleoside triphosphate hydrolases"/>
    <property type="match status" value="1"/>
</dbReference>
<dbReference type="PANTHER" id="PTHR46312">
    <property type="entry name" value="NACHT DOMAIN-CONTAINING PROTEIN"/>
    <property type="match status" value="1"/>
</dbReference>
<dbReference type="InterPro" id="IPR027417">
    <property type="entry name" value="P-loop_NTPase"/>
</dbReference>
<name>A0A2G8JEI5_STIJA</name>
<feature type="compositionally biased region" description="Basic and acidic residues" evidence="1">
    <location>
        <begin position="316"/>
        <end position="327"/>
    </location>
</feature>
<sequence>MTRIILEGEQGSGKTMLSYQFTYFGMTEEIEGAPMVIYLPLKFVEDMTIEEAITKFYIQKDIPINEQDIKAMLNSGMDTKYLVLDGLDEYNCTTQSSEVMKIMRKEKYPSCKVILTSSSNMTYSLPQCPMLKLMMFDECKAQLYIENIIPGDKQKQLEFTKAVKDSSVLRDLCSTPLVFAFIVHNMVSLKLDQIHMKSVGSIMEEMINIIFSQAGSECKESNMMKVEEHSERLSEIAFNGLCRGYQQLQWPKTFFDKSIPNVKQWLNSGLLILEEPLREGKDQQTIERDATGSDAMRSKETFEQSIKFEQVIENETTTKRGKKEENT</sequence>